<name>A0A062UGA7_9PROT</name>
<dbReference type="SUPFAM" id="SSF50022">
    <property type="entry name" value="ISP domain"/>
    <property type="match status" value="1"/>
</dbReference>
<evidence type="ECO:0000256" key="7">
    <source>
        <dbReference type="ARBA" id="ARBA00022448"/>
    </source>
</evidence>
<comment type="subcellular location">
    <subcellularLocation>
        <location evidence="2">Cell membrane</location>
        <topology evidence="2">Single-pass membrane protein</topology>
    </subcellularLocation>
</comment>
<dbReference type="Gene3D" id="1.20.5.510">
    <property type="entry name" value="Single helix bin"/>
    <property type="match status" value="1"/>
</dbReference>
<keyword evidence="18" id="KW-1015">Disulfide bond</keyword>
<dbReference type="InterPro" id="IPR006317">
    <property type="entry name" value="Ubiquinol_cyt_c_Rdtase_Fe-S-su"/>
</dbReference>
<evidence type="ECO:0000256" key="21">
    <source>
        <dbReference type="RuleBase" id="RU004497"/>
    </source>
</evidence>
<keyword evidence="8" id="KW-1003">Cell membrane</keyword>
<comment type="function">
    <text evidence="1">Component of the ubiquinol-cytochrome c reductase complex (complex III or cytochrome b-c1 complex), which is a respiratory chain that generates an electrochemical potential coupled to ATP synthesis.</text>
</comment>
<evidence type="ECO:0000256" key="20">
    <source>
        <dbReference type="RuleBase" id="RU004494"/>
    </source>
</evidence>
<keyword evidence="9 20" id="KW-0812">Transmembrane</keyword>
<dbReference type="InterPro" id="IPR017941">
    <property type="entry name" value="Rieske_2Fe-2S"/>
</dbReference>
<keyword evidence="12" id="KW-1278">Translocase</keyword>
<dbReference type="InterPro" id="IPR014349">
    <property type="entry name" value="Rieske_Fe-S_prot"/>
</dbReference>
<dbReference type="GO" id="GO:0008121">
    <property type="term" value="F:quinol-cytochrome-c reductase activity"/>
    <property type="evidence" value="ECO:0007669"/>
    <property type="project" value="UniProtKB-EC"/>
</dbReference>
<gene>
    <name evidence="23" type="ORF">HY30_01350</name>
</gene>
<comment type="subunit">
    <text evidence="4 21">The main subunits of complex b-c1 are: cytochrome b, cytochrome c1 and the Rieske protein.</text>
</comment>
<dbReference type="GO" id="GO:0051537">
    <property type="term" value="F:2 iron, 2 sulfur cluster binding"/>
    <property type="evidence" value="ECO:0007669"/>
    <property type="project" value="UniProtKB-KW"/>
</dbReference>
<keyword evidence="13 20" id="KW-0249">Electron transport</keyword>
<comment type="caution">
    <text evidence="23">The sequence shown here is derived from an EMBL/GenBank/DDBJ whole genome shotgun (WGS) entry which is preliminary data.</text>
</comment>
<dbReference type="eggNOG" id="COG0723">
    <property type="taxonomic scope" value="Bacteria"/>
</dbReference>
<dbReference type="FunFam" id="2.102.10.10:FF:000001">
    <property type="entry name" value="Cytochrome b-c1 complex subunit Rieske, mitochondrial"/>
    <property type="match status" value="1"/>
</dbReference>
<evidence type="ECO:0000256" key="14">
    <source>
        <dbReference type="ARBA" id="ARBA00022989"/>
    </source>
</evidence>
<dbReference type="PATRIC" id="fig|1280947.3.peg.265"/>
<protein>
    <recommendedName>
        <fullName evidence="6 20">Ubiquinol-cytochrome c reductase iron-sulfur subunit</fullName>
        <ecNumber evidence="5 20">7.1.1.8</ecNumber>
    </recommendedName>
</protein>
<keyword evidence="17 20" id="KW-0472">Membrane</keyword>
<evidence type="ECO:0000256" key="8">
    <source>
        <dbReference type="ARBA" id="ARBA00022475"/>
    </source>
</evidence>
<evidence type="ECO:0000256" key="3">
    <source>
        <dbReference type="ARBA" id="ARBA00010651"/>
    </source>
</evidence>
<evidence type="ECO:0000256" key="13">
    <source>
        <dbReference type="ARBA" id="ARBA00022982"/>
    </source>
</evidence>
<comment type="cofactor">
    <cofactor evidence="20">
        <name>[2Fe-2S] cluster</name>
        <dbReference type="ChEBI" id="CHEBI:190135"/>
    </cofactor>
    <text evidence="20">Binds 1 [2Fe-2S] cluster per subunit.</text>
</comment>
<accession>A0A062UGA7</accession>
<dbReference type="AlphaFoldDB" id="A0A062UGA7"/>
<evidence type="ECO:0000256" key="1">
    <source>
        <dbReference type="ARBA" id="ARBA00002444"/>
    </source>
</evidence>
<evidence type="ECO:0000256" key="4">
    <source>
        <dbReference type="ARBA" id="ARBA00011649"/>
    </source>
</evidence>
<evidence type="ECO:0000256" key="2">
    <source>
        <dbReference type="ARBA" id="ARBA00004162"/>
    </source>
</evidence>
<dbReference type="Pfam" id="PF10399">
    <property type="entry name" value="UCR_Fe-S_N"/>
    <property type="match status" value="1"/>
</dbReference>
<keyword evidence="24" id="KW-1185">Reference proteome</keyword>
<dbReference type="GO" id="GO:0005886">
    <property type="term" value="C:plasma membrane"/>
    <property type="evidence" value="ECO:0007669"/>
    <property type="project" value="UniProtKB-SubCell"/>
</dbReference>
<dbReference type="GO" id="GO:0046872">
    <property type="term" value="F:metal ion binding"/>
    <property type="evidence" value="ECO:0007669"/>
    <property type="project" value="UniProtKB-KW"/>
</dbReference>
<comment type="catalytic activity">
    <reaction evidence="19 20">
        <text>a quinol + 2 Fe(III)-[cytochrome c](out) = a quinone + 2 Fe(II)-[cytochrome c](out) + 2 H(+)(out)</text>
        <dbReference type="Rhea" id="RHEA:11484"/>
        <dbReference type="Rhea" id="RHEA-COMP:10350"/>
        <dbReference type="Rhea" id="RHEA-COMP:14399"/>
        <dbReference type="ChEBI" id="CHEBI:15378"/>
        <dbReference type="ChEBI" id="CHEBI:24646"/>
        <dbReference type="ChEBI" id="CHEBI:29033"/>
        <dbReference type="ChEBI" id="CHEBI:29034"/>
        <dbReference type="ChEBI" id="CHEBI:132124"/>
        <dbReference type="EC" id="7.1.1.8"/>
    </reaction>
</comment>
<evidence type="ECO:0000256" key="16">
    <source>
        <dbReference type="ARBA" id="ARBA00023014"/>
    </source>
</evidence>
<dbReference type="InterPro" id="IPR005805">
    <property type="entry name" value="Rieske_Fe-S_prot_C"/>
</dbReference>
<dbReference type="STRING" id="1280947.HY30_01350"/>
<evidence type="ECO:0000256" key="18">
    <source>
        <dbReference type="ARBA" id="ARBA00023157"/>
    </source>
</evidence>
<dbReference type="Gene3D" id="2.102.10.10">
    <property type="entry name" value="Rieske [2Fe-2S] iron-sulphur domain"/>
    <property type="match status" value="1"/>
</dbReference>
<keyword evidence="15" id="KW-0408">Iron</keyword>
<evidence type="ECO:0000256" key="17">
    <source>
        <dbReference type="ARBA" id="ARBA00023136"/>
    </source>
</evidence>
<keyword evidence="7 20" id="KW-0813">Transport</keyword>
<proteinExistence type="inferred from homology"/>
<evidence type="ECO:0000256" key="10">
    <source>
        <dbReference type="ARBA" id="ARBA00022714"/>
    </source>
</evidence>
<dbReference type="CDD" id="cd03470">
    <property type="entry name" value="Rieske_cytochrome_bc1"/>
    <property type="match status" value="1"/>
</dbReference>
<dbReference type="EMBL" id="AWFG01000001">
    <property type="protein sequence ID" value="KCZ61013.1"/>
    <property type="molecule type" value="Genomic_DNA"/>
</dbReference>
<evidence type="ECO:0000256" key="6">
    <source>
        <dbReference type="ARBA" id="ARBA00019816"/>
    </source>
</evidence>
<dbReference type="Proteomes" id="UP000027190">
    <property type="component" value="Unassembled WGS sequence"/>
</dbReference>
<dbReference type="PROSITE" id="PS51296">
    <property type="entry name" value="RIESKE"/>
    <property type="match status" value="1"/>
</dbReference>
<keyword evidence="11" id="KW-0479">Metal-binding</keyword>
<evidence type="ECO:0000256" key="11">
    <source>
        <dbReference type="ARBA" id="ARBA00022723"/>
    </source>
</evidence>
<evidence type="ECO:0000313" key="23">
    <source>
        <dbReference type="EMBL" id="KCZ61013.1"/>
    </source>
</evidence>
<organism evidence="23 24">
    <name type="scientific">Hyphomonas chukchiensis</name>
    <dbReference type="NCBI Taxonomy" id="1280947"/>
    <lineage>
        <taxon>Bacteria</taxon>
        <taxon>Pseudomonadati</taxon>
        <taxon>Pseudomonadota</taxon>
        <taxon>Alphaproteobacteria</taxon>
        <taxon>Hyphomonadales</taxon>
        <taxon>Hyphomonadaceae</taxon>
        <taxon>Hyphomonas</taxon>
    </lineage>
</organism>
<keyword evidence="10" id="KW-0001">2Fe-2S</keyword>
<evidence type="ECO:0000256" key="5">
    <source>
        <dbReference type="ARBA" id="ARBA00012951"/>
    </source>
</evidence>
<dbReference type="InterPro" id="IPR019470">
    <property type="entry name" value="Ubiq_cytC_Rdtase_Fe-S_su_TAT"/>
</dbReference>
<sequence length="196" mass="20891">MKDGYSVTDQTAHSHDEAVDEDRRNFIHIATGAVAFGGAACFAIAAVDQWNPAADTRAASALDVDISKVPLGSEIRVLIGGKPFFIRHRTPAEITAAENVNIATLRDPQTDDERLRPMQDGKLNRAILITSGACTHLGCVPVGPAQGNTGEYGGWYCPCHGSQYDTSGRIRKGPAPSNLPVPNYTYVSATVVNISL</sequence>
<evidence type="ECO:0000256" key="15">
    <source>
        <dbReference type="ARBA" id="ARBA00023004"/>
    </source>
</evidence>
<feature type="transmembrane region" description="Helical" evidence="20">
    <location>
        <begin position="26"/>
        <end position="47"/>
    </location>
</feature>
<dbReference type="InterPro" id="IPR036922">
    <property type="entry name" value="Rieske_2Fe-2S_sf"/>
</dbReference>
<dbReference type="Pfam" id="PF00355">
    <property type="entry name" value="Rieske"/>
    <property type="match status" value="1"/>
</dbReference>
<reference evidence="23 24" key="1">
    <citation type="journal article" date="2014" name="Antonie Van Leeuwenhoek">
        <title>Hyphomonas beringensis sp. nov. and Hyphomonas chukchiensis sp. nov., isolated from surface seawater of the Bering Sea and Chukchi Sea.</title>
        <authorList>
            <person name="Li C."/>
            <person name="Lai Q."/>
            <person name="Li G."/>
            <person name="Dong C."/>
            <person name="Wang J."/>
            <person name="Liao Y."/>
            <person name="Shao Z."/>
        </authorList>
    </citation>
    <scope>NUCLEOTIDE SEQUENCE [LARGE SCALE GENOMIC DNA]</scope>
    <source>
        <strain evidence="23 24">BH-BN04-4</strain>
    </source>
</reference>
<dbReference type="EC" id="7.1.1.8" evidence="5 20"/>
<comment type="similarity">
    <text evidence="3">Belongs to the Rieske iron-sulfur protein family.</text>
</comment>
<evidence type="ECO:0000259" key="22">
    <source>
        <dbReference type="PROSITE" id="PS51296"/>
    </source>
</evidence>
<evidence type="ECO:0000313" key="24">
    <source>
        <dbReference type="Proteomes" id="UP000027190"/>
    </source>
</evidence>
<evidence type="ECO:0000256" key="19">
    <source>
        <dbReference type="ARBA" id="ARBA00029351"/>
    </source>
</evidence>
<keyword evidence="14 20" id="KW-1133">Transmembrane helix</keyword>
<dbReference type="NCBIfam" id="TIGR01416">
    <property type="entry name" value="Rieske_proteo"/>
    <property type="match status" value="1"/>
</dbReference>
<evidence type="ECO:0000256" key="12">
    <source>
        <dbReference type="ARBA" id="ARBA00022967"/>
    </source>
</evidence>
<keyword evidence="16" id="KW-0411">Iron-sulfur</keyword>
<comment type="miscellaneous">
    <text evidence="20">The Rieske protein is a high potential 2Fe-2S protein.</text>
</comment>
<feature type="domain" description="Rieske" evidence="22">
    <location>
        <begin position="127"/>
        <end position="193"/>
    </location>
</feature>
<dbReference type="PANTHER" id="PTHR10134">
    <property type="entry name" value="CYTOCHROME B-C1 COMPLEX SUBUNIT RIESKE, MITOCHONDRIAL"/>
    <property type="match status" value="1"/>
</dbReference>
<dbReference type="PRINTS" id="PR00162">
    <property type="entry name" value="RIESKE"/>
</dbReference>
<evidence type="ECO:0000256" key="9">
    <source>
        <dbReference type="ARBA" id="ARBA00022692"/>
    </source>
</evidence>